<organism evidence="2 3">
    <name type="scientific">Cryomyces minteri</name>
    <dbReference type="NCBI Taxonomy" id="331657"/>
    <lineage>
        <taxon>Eukaryota</taxon>
        <taxon>Fungi</taxon>
        <taxon>Dikarya</taxon>
        <taxon>Ascomycota</taxon>
        <taxon>Pezizomycotina</taxon>
        <taxon>Dothideomycetes</taxon>
        <taxon>Dothideomycetes incertae sedis</taxon>
        <taxon>Cryomyces</taxon>
    </lineage>
</organism>
<evidence type="ECO:0000256" key="1">
    <source>
        <dbReference type="SAM" id="MobiDB-lite"/>
    </source>
</evidence>
<dbReference type="Proteomes" id="UP000308768">
    <property type="component" value="Unassembled WGS sequence"/>
</dbReference>
<name>A0A4U0WDZ8_9PEZI</name>
<keyword evidence="3" id="KW-1185">Reference proteome</keyword>
<evidence type="ECO:0000313" key="2">
    <source>
        <dbReference type="EMBL" id="TKA60962.1"/>
    </source>
</evidence>
<comment type="caution">
    <text evidence="2">The sequence shown here is derived from an EMBL/GenBank/DDBJ whole genome shotgun (WGS) entry which is preliminary data.</text>
</comment>
<evidence type="ECO:0000313" key="3">
    <source>
        <dbReference type="Proteomes" id="UP000308768"/>
    </source>
</evidence>
<reference evidence="2 3" key="1">
    <citation type="submission" date="2017-03" db="EMBL/GenBank/DDBJ databases">
        <title>Genomes of endolithic fungi from Antarctica.</title>
        <authorList>
            <person name="Coleine C."/>
            <person name="Masonjones S."/>
            <person name="Stajich J.E."/>
        </authorList>
    </citation>
    <scope>NUCLEOTIDE SEQUENCE [LARGE SCALE GENOMIC DNA]</scope>
    <source>
        <strain evidence="2 3">CCFEE 5187</strain>
    </source>
</reference>
<proteinExistence type="predicted"/>
<dbReference type="OrthoDB" id="548474at2759"/>
<sequence length="176" mass="18701">MSATTTPISAAAFALAIADLPLSNLHFKAAEIRNSIAHLDYSNEQLQPFADEGDSECADAIRENETVIARMQERIALLRREVEGRGMRWADAETEGKEQINGSGAVDTEMVDAEGGVTNGVHGGADVTDTAALAGGTATEPGRPAASGRLTDEELARRLRERMGDPDGEEDEGLHL</sequence>
<protein>
    <submittedName>
        <fullName evidence="2">Uncharacterized protein</fullName>
    </submittedName>
</protein>
<dbReference type="GO" id="GO:0030674">
    <property type="term" value="F:protein-macromolecule adaptor activity"/>
    <property type="evidence" value="ECO:0007669"/>
    <property type="project" value="TreeGrafter"/>
</dbReference>
<dbReference type="PANTHER" id="PTHR40422:SF1">
    <property type="entry name" value="TRANSLATION MACHINERY-ASSOCIATED PROTEIN 17"/>
    <property type="match status" value="1"/>
</dbReference>
<dbReference type="STRING" id="331657.A0A4U0WDZ8"/>
<dbReference type="AlphaFoldDB" id="A0A4U0WDZ8"/>
<dbReference type="GO" id="GO:0070682">
    <property type="term" value="P:proteasome regulatory particle assembly"/>
    <property type="evidence" value="ECO:0007669"/>
    <property type="project" value="InterPro"/>
</dbReference>
<dbReference type="EMBL" id="NAJN01001834">
    <property type="protein sequence ID" value="TKA60962.1"/>
    <property type="molecule type" value="Genomic_DNA"/>
</dbReference>
<feature type="compositionally biased region" description="Basic and acidic residues" evidence="1">
    <location>
        <begin position="150"/>
        <end position="165"/>
    </location>
</feature>
<dbReference type="InterPro" id="IPR038966">
    <property type="entry name" value="TMA17"/>
</dbReference>
<dbReference type="PANTHER" id="PTHR40422">
    <property type="entry name" value="TRANSLATION MACHINERY-ASSOCIATED PROTEIN 17"/>
    <property type="match status" value="1"/>
</dbReference>
<feature type="compositionally biased region" description="Acidic residues" evidence="1">
    <location>
        <begin position="166"/>
        <end position="176"/>
    </location>
</feature>
<gene>
    <name evidence="2" type="ORF">B0A49_08563</name>
</gene>
<accession>A0A4U0WDZ8</accession>
<feature type="region of interest" description="Disordered" evidence="1">
    <location>
        <begin position="134"/>
        <end position="176"/>
    </location>
</feature>